<accession>A0A951Q6X0</accession>
<feature type="domain" description="Peptidase M48" evidence="7">
    <location>
        <begin position="88"/>
        <end position="257"/>
    </location>
</feature>
<organism evidence="8 9">
    <name type="scientific">Drouetiella hepatica Uher 2000/2452</name>
    <dbReference type="NCBI Taxonomy" id="904376"/>
    <lineage>
        <taxon>Bacteria</taxon>
        <taxon>Bacillati</taxon>
        <taxon>Cyanobacteriota</taxon>
        <taxon>Cyanophyceae</taxon>
        <taxon>Oculatellales</taxon>
        <taxon>Oculatellaceae</taxon>
        <taxon>Drouetiella</taxon>
    </lineage>
</organism>
<reference evidence="8" key="1">
    <citation type="submission" date="2021-05" db="EMBL/GenBank/DDBJ databases">
        <authorList>
            <person name="Pietrasiak N."/>
            <person name="Ward R."/>
            <person name="Stajich J.E."/>
            <person name="Kurbessoian T."/>
        </authorList>
    </citation>
    <scope>NUCLEOTIDE SEQUENCE</scope>
    <source>
        <strain evidence="8">UHER 2000/2452</strain>
    </source>
</reference>
<evidence type="ECO:0000256" key="4">
    <source>
        <dbReference type="ARBA" id="ARBA00022833"/>
    </source>
</evidence>
<reference evidence="8" key="2">
    <citation type="journal article" date="2022" name="Microbiol. Resour. Announc.">
        <title>Metagenome Sequencing to Explore Phylogenomics of Terrestrial Cyanobacteria.</title>
        <authorList>
            <person name="Ward R.D."/>
            <person name="Stajich J.E."/>
            <person name="Johansen J.R."/>
            <person name="Huntemann M."/>
            <person name="Clum A."/>
            <person name="Foster B."/>
            <person name="Foster B."/>
            <person name="Roux S."/>
            <person name="Palaniappan K."/>
            <person name="Varghese N."/>
            <person name="Mukherjee S."/>
            <person name="Reddy T.B.K."/>
            <person name="Daum C."/>
            <person name="Copeland A."/>
            <person name="Chen I.A."/>
            <person name="Ivanova N.N."/>
            <person name="Kyrpides N.C."/>
            <person name="Shapiro N."/>
            <person name="Eloe-Fadrosh E.A."/>
            <person name="Pietrasiak N."/>
        </authorList>
    </citation>
    <scope>NUCLEOTIDE SEQUENCE</scope>
    <source>
        <strain evidence="8">UHER 2000/2452</strain>
    </source>
</reference>
<dbReference type="AlphaFoldDB" id="A0A951Q6X0"/>
<keyword evidence="2" id="KW-0479">Metal-binding</keyword>
<comment type="cofactor">
    <cofactor evidence="6">
        <name>Zn(2+)</name>
        <dbReference type="ChEBI" id="CHEBI:29105"/>
    </cofactor>
    <text evidence="6">Binds 1 zinc ion per subunit.</text>
</comment>
<keyword evidence="3 6" id="KW-0378">Hydrolase</keyword>
<dbReference type="InterPro" id="IPR051156">
    <property type="entry name" value="Mito/Outer_Membr_Metalloprot"/>
</dbReference>
<dbReference type="EC" id="3.4.24.-" evidence="8"/>
<evidence type="ECO:0000256" key="1">
    <source>
        <dbReference type="ARBA" id="ARBA00022670"/>
    </source>
</evidence>
<sequence length="282" mass="30865">MIDFLANFSAQLRRRWLYGMISMTITLGLIMGTPRPAPAIPIIELLFRGIQLIQLSNMSDSQEVSLGSRINQQLTRSELKLYSDRAVTEYVNQIGQKLVPQSDRPNIPYVFQVVDMDAVNAFATMGGYVYVTKGLMKTADNEAQLASVIGHEIGHIAARHAVEQMRQKALEAGLASAAGLDRNTAVNIGVELAINRPNSRQAEFEADQKGLVNLERVGYAPSAMVAFMEKLQSQRSVPTFLSTHPATGDRIEALNQEIDPATANSGTGLDTAAYRSKISSIR</sequence>
<dbReference type="Proteomes" id="UP000757435">
    <property type="component" value="Unassembled WGS sequence"/>
</dbReference>
<dbReference type="EMBL" id="JAHHHD010000002">
    <property type="protein sequence ID" value="MBW4657448.1"/>
    <property type="molecule type" value="Genomic_DNA"/>
</dbReference>
<evidence type="ECO:0000256" key="2">
    <source>
        <dbReference type="ARBA" id="ARBA00022723"/>
    </source>
</evidence>
<gene>
    <name evidence="8" type="ORF">KME15_02145</name>
</gene>
<comment type="similarity">
    <text evidence="6">Belongs to the peptidase M48 family.</text>
</comment>
<dbReference type="GO" id="GO:0004222">
    <property type="term" value="F:metalloendopeptidase activity"/>
    <property type="evidence" value="ECO:0007669"/>
    <property type="project" value="InterPro"/>
</dbReference>
<evidence type="ECO:0000313" key="9">
    <source>
        <dbReference type="Proteomes" id="UP000757435"/>
    </source>
</evidence>
<keyword evidence="4 6" id="KW-0862">Zinc</keyword>
<dbReference type="PANTHER" id="PTHR22726">
    <property type="entry name" value="METALLOENDOPEPTIDASE OMA1"/>
    <property type="match status" value="1"/>
</dbReference>
<proteinExistence type="inferred from homology"/>
<evidence type="ECO:0000256" key="6">
    <source>
        <dbReference type="RuleBase" id="RU003983"/>
    </source>
</evidence>
<dbReference type="GO" id="GO:0051603">
    <property type="term" value="P:proteolysis involved in protein catabolic process"/>
    <property type="evidence" value="ECO:0007669"/>
    <property type="project" value="TreeGrafter"/>
</dbReference>
<evidence type="ECO:0000313" key="8">
    <source>
        <dbReference type="EMBL" id="MBW4657448.1"/>
    </source>
</evidence>
<dbReference type="Pfam" id="PF01435">
    <property type="entry name" value="Peptidase_M48"/>
    <property type="match status" value="1"/>
</dbReference>
<protein>
    <submittedName>
        <fullName evidence="8">M48 family metalloprotease</fullName>
        <ecNumber evidence="8">3.4.24.-</ecNumber>
    </submittedName>
</protein>
<dbReference type="InterPro" id="IPR001915">
    <property type="entry name" value="Peptidase_M48"/>
</dbReference>
<evidence type="ECO:0000259" key="7">
    <source>
        <dbReference type="Pfam" id="PF01435"/>
    </source>
</evidence>
<evidence type="ECO:0000256" key="3">
    <source>
        <dbReference type="ARBA" id="ARBA00022801"/>
    </source>
</evidence>
<keyword evidence="1 6" id="KW-0645">Protease</keyword>
<keyword evidence="5 6" id="KW-0482">Metalloprotease</keyword>
<dbReference type="GO" id="GO:0046872">
    <property type="term" value="F:metal ion binding"/>
    <property type="evidence" value="ECO:0007669"/>
    <property type="project" value="UniProtKB-KW"/>
</dbReference>
<dbReference type="GO" id="GO:0016020">
    <property type="term" value="C:membrane"/>
    <property type="evidence" value="ECO:0007669"/>
    <property type="project" value="TreeGrafter"/>
</dbReference>
<name>A0A951Q6X0_9CYAN</name>
<dbReference type="Gene3D" id="3.30.2010.10">
    <property type="entry name" value="Metalloproteases ('zincins'), catalytic domain"/>
    <property type="match status" value="1"/>
</dbReference>
<evidence type="ECO:0000256" key="5">
    <source>
        <dbReference type="ARBA" id="ARBA00023049"/>
    </source>
</evidence>
<dbReference type="CDD" id="cd07333">
    <property type="entry name" value="M48C_bepA_like"/>
    <property type="match status" value="1"/>
</dbReference>
<comment type="caution">
    <text evidence="8">The sequence shown here is derived from an EMBL/GenBank/DDBJ whole genome shotgun (WGS) entry which is preliminary data.</text>
</comment>
<dbReference type="PANTHER" id="PTHR22726:SF1">
    <property type="entry name" value="METALLOENDOPEPTIDASE OMA1, MITOCHONDRIAL"/>
    <property type="match status" value="1"/>
</dbReference>